<dbReference type="EMBL" id="RKHO01000001">
    <property type="protein sequence ID" value="ROR90271.1"/>
    <property type="molecule type" value="Genomic_DNA"/>
</dbReference>
<organism evidence="4 5">
    <name type="scientific">Nocardioides aurantiacus</name>
    <dbReference type="NCBI Taxonomy" id="86796"/>
    <lineage>
        <taxon>Bacteria</taxon>
        <taxon>Bacillati</taxon>
        <taxon>Actinomycetota</taxon>
        <taxon>Actinomycetes</taxon>
        <taxon>Propionibacteriales</taxon>
        <taxon>Nocardioidaceae</taxon>
        <taxon>Nocardioides</taxon>
    </lineage>
</organism>
<evidence type="ECO:0000256" key="1">
    <source>
        <dbReference type="ARBA" id="ARBA00013260"/>
    </source>
</evidence>
<sequence length="231" mass="24065">MGIGGWLDDGVTYSPDEREGVPWAMQVVVRVEKDPAPEHLAVLRSTASAVALALAAFTAPEADDEVRARAEEWRSGPIRKVVRRARGAGWTRQLAVPGVLVHAGEVDVAVHVPGRVDEVDPEIARLQVGGLTLEGADAGVEAPVDVVLNPRVAMTTGKAAAQVGHAAQLVLQALPPETAAAWLADGAPVTVRTAADDEWERLLATAPVVVADGGFTEVAPGTVTVVATHGW</sequence>
<keyword evidence="2 4" id="KW-0378">Hydrolase</keyword>
<dbReference type="AlphaFoldDB" id="A0A3N2CRV5"/>
<dbReference type="OrthoDB" id="5184773at2"/>
<evidence type="ECO:0000313" key="5">
    <source>
        <dbReference type="Proteomes" id="UP000281738"/>
    </source>
</evidence>
<dbReference type="SUPFAM" id="SSF102462">
    <property type="entry name" value="Peptidyl-tRNA hydrolase II"/>
    <property type="match status" value="1"/>
</dbReference>
<keyword evidence="5" id="KW-1185">Reference proteome</keyword>
<dbReference type="Proteomes" id="UP000281738">
    <property type="component" value="Unassembled WGS sequence"/>
</dbReference>
<dbReference type="InterPro" id="IPR002833">
    <property type="entry name" value="PTH2"/>
</dbReference>
<accession>A0A3N2CRV5</accession>
<evidence type="ECO:0000256" key="2">
    <source>
        <dbReference type="ARBA" id="ARBA00022801"/>
    </source>
</evidence>
<comment type="caution">
    <text evidence="4">The sequence shown here is derived from an EMBL/GenBank/DDBJ whole genome shotgun (WGS) entry which is preliminary data.</text>
</comment>
<dbReference type="GO" id="GO:0004045">
    <property type="term" value="F:peptidyl-tRNA hydrolase activity"/>
    <property type="evidence" value="ECO:0007669"/>
    <property type="project" value="UniProtKB-EC"/>
</dbReference>
<name>A0A3N2CRV5_9ACTN</name>
<dbReference type="InterPro" id="IPR023476">
    <property type="entry name" value="Pep_tRNA_hydro_II_dom_sf"/>
</dbReference>
<proteinExistence type="predicted"/>
<dbReference type="Pfam" id="PF01981">
    <property type="entry name" value="PTH2"/>
    <property type="match status" value="1"/>
</dbReference>
<reference evidence="4 5" key="1">
    <citation type="submission" date="2018-11" db="EMBL/GenBank/DDBJ databases">
        <title>Sequencing the genomes of 1000 actinobacteria strains.</title>
        <authorList>
            <person name="Klenk H.-P."/>
        </authorList>
    </citation>
    <scope>NUCLEOTIDE SEQUENCE [LARGE SCALE GENOMIC DNA]</scope>
    <source>
        <strain evidence="4 5">DSM 12652</strain>
    </source>
</reference>
<comment type="catalytic activity">
    <reaction evidence="3">
        <text>an N-acyl-L-alpha-aminoacyl-tRNA + H2O = an N-acyl-L-amino acid + a tRNA + H(+)</text>
        <dbReference type="Rhea" id="RHEA:54448"/>
        <dbReference type="Rhea" id="RHEA-COMP:10123"/>
        <dbReference type="Rhea" id="RHEA-COMP:13883"/>
        <dbReference type="ChEBI" id="CHEBI:15377"/>
        <dbReference type="ChEBI" id="CHEBI:15378"/>
        <dbReference type="ChEBI" id="CHEBI:59874"/>
        <dbReference type="ChEBI" id="CHEBI:78442"/>
        <dbReference type="ChEBI" id="CHEBI:138191"/>
        <dbReference type="EC" id="3.1.1.29"/>
    </reaction>
</comment>
<evidence type="ECO:0000256" key="3">
    <source>
        <dbReference type="ARBA" id="ARBA00048707"/>
    </source>
</evidence>
<dbReference type="Gene3D" id="3.40.1490.10">
    <property type="entry name" value="Bit1"/>
    <property type="match status" value="1"/>
</dbReference>
<protein>
    <recommendedName>
        <fullName evidence="1">peptidyl-tRNA hydrolase</fullName>
        <ecNumber evidence="1">3.1.1.29</ecNumber>
    </recommendedName>
</protein>
<evidence type="ECO:0000313" key="4">
    <source>
        <dbReference type="EMBL" id="ROR90271.1"/>
    </source>
</evidence>
<dbReference type="EC" id="3.1.1.29" evidence="1"/>
<gene>
    <name evidence="4" type="ORF">EDD33_1107</name>
</gene>